<dbReference type="EMBL" id="JDSQ01000004">
    <property type="protein sequence ID" value="EWS78857.1"/>
    <property type="molecule type" value="Genomic_DNA"/>
</dbReference>
<proteinExistence type="predicted"/>
<evidence type="ECO:0000313" key="2">
    <source>
        <dbReference type="Proteomes" id="UP000020406"/>
    </source>
</evidence>
<dbReference type="AlphaFoldDB" id="Z9JM57"/>
<sequence length="49" mass="5604">MCRRDALREDIWKQIEPWWIGRRGRIGVNASGNHLFVDAALYCDGACIA</sequence>
<dbReference type="PATRIC" id="fig|1444770.3.peg.755"/>
<dbReference type="RefSeq" id="WP_231041391.1">
    <property type="nucleotide sequence ID" value="NZ_CP087983.1"/>
</dbReference>
<gene>
    <name evidence="1" type="ORF">AF72_03110</name>
</gene>
<accession>Z9JM57</accession>
<evidence type="ECO:0000313" key="1">
    <source>
        <dbReference type="EMBL" id="EWS78857.1"/>
    </source>
</evidence>
<comment type="caution">
    <text evidence="1">The sequence shown here is derived from an EMBL/GenBank/DDBJ whole genome shotgun (WGS) entry which is preliminary data.</text>
</comment>
<reference evidence="1 2" key="1">
    <citation type="journal article" date="2014" name="Genome Announc.">
        <title>Draft Genome Sequence of Xylella fastidiosa Pear Leaf Scorch Strain in Taiwan.</title>
        <authorList>
            <person name="Su C.C."/>
            <person name="Deng W.L."/>
            <person name="Jan F.J."/>
            <person name="Chang C.J."/>
            <person name="Huang H."/>
            <person name="Chen J."/>
        </authorList>
    </citation>
    <scope>NUCLEOTIDE SEQUENCE [LARGE SCALE GENOMIC DNA]</scope>
    <source>
        <strain evidence="1 2">PLS229</strain>
    </source>
</reference>
<dbReference type="Proteomes" id="UP000020406">
    <property type="component" value="Unassembled WGS sequence"/>
</dbReference>
<organism evidence="1 2">
    <name type="scientific">Xylella taiwanensis</name>
    <dbReference type="NCBI Taxonomy" id="1444770"/>
    <lineage>
        <taxon>Bacteria</taxon>
        <taxon>Pseudomonadati</taxon>
        <taxon>Pseudomonadota</taxon>
        <taxon>Gammaproteobacteria</taxon>
        <taxon>Lysobacterales</taxon>
        <taxon>Lysobacteraceae</taxon>
        <taxon>Xylella</taxon>
    </lineage>
</organism>
<protein>
    <submittedName>
        <fullName evidence="1">Transposase</fullName>
    </submittedName>
</protein>
<name>Z9JM57_9GAMM</name>